<evidence type="ECO:0000256" key="1">
    <source>
        <dbReference type="SAM" id="MobiDB-lite"/>
    </source>
</evidence>
<proteinExistence type="predicted"/>
<dbReference type="SUPFAM" id="SSF82171">
    <property type="entry name" value="DPP6 N-terminal domain-like"/>
    <property type="match status" value="1"/>
</dbReference>
<accession>A0AAW6D408</accession>
<keyword evidence="2" id="KW-0732">Signal</keyword>
<feature type="region of interest" description="Disordered" evidence="1">
    <location>
        <begin position="348"/>
        <end position="375"/>
    </location>
</feature>
<dbReference type="PROSITE" id="PS51257">
    <property type="entry name" value="PROKAR_LIPOPROTEIN"/>
    <property type="match status" value="1"/>
</dbReference>
<evidence type="ECO:0000256" key="2">
    <source>
        <dbReference type="SAM" id="SignalP"/>
    </source>
</evidence>
<evidence type="ECO:0000313" key="4">
    <source>
        <dbReference type="Proteomes" id="UP001210809"/>
    </source>
</evidence>
<gene>
    <name evidence="3" type="ORF">PNE09_10330</name>
</gene>
<dbReference type="EMBL" id="JAQLXW010000015">
    <property type="protein sequence ID" value="MDB8004457.1"/>
    <property type="molecule type" value="Genomic_DNA"/>
</dbReference>
<organism evidence="3 4">
    <name type="scientific">[Eubacterium] siraeum</name>
    <dbReference type="NCBI Taxonomy" id="39492"/>
    <lineage>
        <taxon>Bacteria</taxon>
        <taxon>Bacillati</taxon>
        <taxon>Bacillota</taxon>
        <taxon>Clostridia</taxon>
        <taxon>Eubacteriales</taxon>
        <taxon>Oscillospiraceae</taxon>
        <taxon>Oscillospiraceae incertae sedis</taxon>
    </lineage>
</organism>
<protein>
    <recommendedName>
        <fullName evidence="5">Lipoprotein</fullName>
    </recommendedName>
</protein>
<sequence length="726" mass="81259">MKTKFQKVLAISLIAIMLCSCATKEKDNFDSASNPFDASAQENMPPDSDNAKELYERYQTGGASVDFSKMDGKDTLEYNGSPIEITFSFDTSENEYDMTEGFVAFICGVPQMISADGGETSEMAKVTYEKKTTTETTLTVNPRITEDLKGQDELTLMIASLHSVDYVPQGKYAGYGFNNIHSSSPLCYYKLKINAQPEIINLDGKIEFENVNASDKSLENYNLKNAGEICDDCMMKMYSVENQSPRLVLDGSKQSLDLVFNGMNADRFYVYLYVNMQRVKFDGSDYAVVNSKSGFVPKLTVTLDNLSSRDVIYAIAVSPDSESKFPAYTKTMSSLCFAPDDEILSAGSNSAGEQTEAVTTDISKPGDAPDNTSTAVSDNPIYKFKPLGYLDDDQNLLLMYIDNDFKVYGEDNGTYFTVYDVTAKEFISGKFLPYQQTFTVTYGQGCFTVIEGKASEDNRSLAECMAVTYNEKFEEIQRAHNMPMYSGGNQSIYSAYYCKDIDKYLCAYKEEISSSEYLTVLLNTDGSVYEVINTDSETSVYSFSVDDDKIILGRRYDDYRTKIQVMDFDGNIIDEKTMSAEYANLDVNRFGKYIAFLSLKRYGEDENPGSDSFAVLYDTETDKLMEFTPETADEAGCMGISPDGKIAVTMDYEEVDDDGIVTGQKQTLRYYDIESGKVIKTVNADDKPALNNFVVYDDGVIQTVPGYNKEKNERTETVVFFDRFDD</sequence>
<comment type="caution">
    <text evidence="3">The sequence shown here is derived from an EMBL/GenBank/DDBJ whole genome shotgun (WGS) entry which is preliminary data.</text>
</comment>
<dbReference type="AlphaFoldDB" id="A0AAW6D408"/>
<feature type="compositionally biased region" description="Polar residues" evidence="1">
    <location>
        <begin position="348"/>
        <end position="362"/>
    </location>
</feature>
<reference evidence="3" key="1">
    <citation type="submission" date="2023-01" db="EMBL/GenBank/DDBJ databases">
        <title>Human gut microbiome strain richness.</title>
        <authorList>
            <person name="Chen-Liaw A."/>
        </authorList>
    </citation>
    <scope>NUCLEOTIDE SEQUENCE</scope>
    <source>
        <strain evidence="3">1001283st1_G1_1001283B150217_161031</strain>
    </source>
</reference>
<evidence type="ECO:0008006" key="5">
    <source>
        <dbReference type="Google" id="ProtNLM"/>
    </source>
</evidence>
<evidence type="ECO:0000313" key="3">
    <source>
        <dbReference type="EMBL" id="MDB8004457.1"/>
    </source>
</evidence>
<feature type="chain" id="PRO_5043992140" description="Lipoprotein" evidence="2">
    <location>
        <begin position="23"/>
        <end position="726"/>
    </location>
</feature>
<dbReference type="Proteomes" id="UP001210809">
    <property type="component" value="Unassembled WGS sequence"/>
</dbReference>
<feature type="signal peptide" evidence="2">
    <location>
        <begin position="1"/>
        <end position="22"/>
    </location>
</feature>
<name>A0AAW6D408_9FIRM</name>